<dbReference type="AlphaFoldDB" id="A0A423PMK8"/>
<accession>A0A423PMK8</accession>
<comment type="caution">
    <text evidence="1">The sequence shown here is derived from an EMBL/GenBank/DDBJ whole genome shotgun (WGS) entry which is preliminary data.</text>
</comment>
<protein>
    <submittedName>
        <fullName evidence="1">Uncharacterized protein</fullName>
    </submittedName>
</protein>
<dbReference type="Proteomes" id="UP000285123">
    <property type="component" value="Unassembled WGS sequence"/>
</dbReference>
<organism evidence="1 2">
    <name type="scientific">Salinisphaera orenii YIM 95161</name>
    <dbReference type="NCBI Taxonomy" id="1051139"/>
    <lineage>
        <taxon>Bacteria</taxon>
        <taxon>Pseudomonadati</taxon>
        <taxon>Pseudomonadota</taxon>
        <taxon>Gammaproteobacteria</taxon>
        <taxon>Salinisphaerales</taxon>
        <taxon>Salinisphaeraceae</taxon>
        <taxon>Salinisphaera</taxon>
    </lineage>
</organism>
<evidence type="ECO:0000313" key="2">
    <source>
        <dbReference type="Proteomes" id="UP000285123"/>
    </source>
</evidence>
<name>A0A423PMK8_9GAMM</name>
<gene>
    <name evidence="1" type="ORF">SAHL_12210</name>
</gene>
<proteinExistence type="predicted"/>
<evidence type="ECO:0000313" key="1">
    <source>
        <dbReference type="EMBL" id="ROO26772.1"/>
    </source>
</evidence>
<reference evidence="1 2" key="1">
    <citation type="submission" date="2013-10" db="EMBL/GenBank/DDBJ databases">
        <title>Salinisphaera halophila YIM 95161 Genome Sequencing.</title>
        <authorList>
            <person name="Lai Q."/>
            <person name="Li C."/>
            <person name="Shao Z."/>
        </authorList>
    </citation>
    <scope>NUCLEOTIDE SEQUENCE [LARGE SCALE GENOMIC DNA]</scope>
    <source>
        <strain evidence="1 2">YIM 95161</strain>
    </source>
</reference>
<dbReference type="EMBL" id="AYKF01000099">
    <property type="protein sequence ID" value="ROO26772.1"/>
    <property type="molecule type" value="Genomic_DNA"/>
</dbReference>
<sequence length="102" mass="11414">MLDDPKLAGEVAAAILRAWADNVSDKPKRKRGRPAYKLNPFNVAIEHELLKARKGMSDNAANENLAEKHDVSVEAIREAIKKKGADARSFLEFFEMPRKPAE</sequence>